<dbReference type="Gene3D" id="1.20.1530.20">
    <property type="match status" value="1"/>
</dbReference>
<evidence type="ECO:0000256" key="5">
    <source>
        <dbReference type="SAM" id="Phobius"/>
    </source>
</evidence>
<comment type="caution">
    <text evidence="6">The sequence shown here is derived from an EMBL/GenBank/DDBJ whole genome shotgun (WGS) entry which is preliminary data.</text>
</comment>
<proteinExistence type="predicted"/>
<reference evidence="6" key="1">
    <citation type="submission" date="2022-08" db="EMBL/GenBank/DDBJ databases">
        <authorList>
            <person name="Li F."/>
        </authorList>
    </citation>
    <scope>NUCLEOTIDE SEQUENCE</scope>
    <source>
        <strain evidence="6">MQZ15Z-1</strain>
    </source>
</reference>
<keyword evidence="7" id="KW-1185">Reference proteome</keyword>
<keyword evidence="2 5" id="KW-0812">Transmembrane</keyword>
<feature type="transmembrane region" description="Helical" evidence="5">
    <location>
        <begin position="225"/>
        <end position="244"/>
    </location>
</feature>
<evidence type="ECO:0000256" key="2">
    <source>
        <dbReference type="ARBA" id="ARBA00022692"/>
    </source>
</evidence>
<evidence type="ECO:0000313" key="7">
    <source>
        <dbReference type="Proteomes" id="UP001151088"/>
    </source>
</evidence>
<keyword evidence="4 5" id="KW-0472">Membrane</keyword>
<accession>A0A9X2PCW9</accession>
<feature type="transmembrane region" description="Helical" evidence="5">
    <location>
        <begin position="194"/>
        <end position="213"/>
    </location>
</feature>
<dbReference type="RefSeq" id="WP_258732785.1">
    <property type="nucleotide sequence ID" value="NZ_JANTHZ010000004.1"/>
</dbReference>
<feature type="transmembrane region" description="Helical" evidence="5">
    <location>
        <begin position="166"/>
        <end position="188"/>
    </location>
</feature>
<comment type="subcellular location">
    <subcellularLocation>
        <location evidence="1">Membrane</location>
        <topology evidence="1">Multi-pass membrane protein</topology>
    </subcellularLocation>
</comment>
<evidence type="ECO:0000313" key="6">
    <source>
        <dbReference type="EMBL" id="MCS0495625.1"/>
    </source>
</evidence>
<feature type="transmembrane region" description="Helical" evidence="5">
    <location>
        <begin position="66"/>
        <end position="83"/>
    </location>
</feature>
<evidence type="ECO:0008006" key="8">
    <source>
        <dbReference type="Google" id="ProtNLM"/>
    </source>
</evidence>
<dbReference type="PANTHER" id="PTHR10361:SF28">
    <property type="entry name" value="P3 PROTEIN-RELATED"/>
    <property type="match status" value="1"/>
</dbReference>
<dbReference type="EMBL" id="JANTHZ010000004">
    <property type="protein sequence ID" value="MCS0495625.1"/>
    <property type="molecule type" value="Genomic_DNA"/>
</dbReference>
<evidence type="ECO:0000256" key="4">
    <source>
        <dbReference type="ARBA" id="ARBA00023136"/>
    </source>
</evidence>
<name>A0A9X2PCW9_9HYPH</name>
<feature type="transmembrane region" description="Helical" evidence="5">
    <location>
        <begin position="135"/>
        <end position="154"/>
    </location>
</feature>
<feature type="transmembrane region" description="Helical" evidence="5">
    <location>
        <begin position="38"/>
        <end position="60"/>
    </location>
</feature>
<dbReference type="InterPro" id="IPR038770">
    <property type="entry name" value="Na+/solute_symporter_sf"/>
</dbReference>
<organism evidence="6 7">
    <name type="scientific">Ancylobacter mangrovi</name>
    <dbReference type="NCBI Taxonomy" id="2972472"/>
    <lineage>
        <taxon>Bacteria</taxon>
        <taxon>Pseudomonadati</taxon>
        <taxon>Pseudomonadota</taxon>
        <taxon>Alphaproteobacteria</taxon>
        <taxon>Hyphomicrobiales</taxon>
        <taxon>Xanthobacteraceae</taxon>
        <taxon>Ancylobacter</taxon>
    </lineage>
</organism>
<dbReference type="GO" id="GO:0016020">
    <property type="term" value="C:membrane"/>
    <property type="evidence" value="ECO:0007669"/>
    <property type="project" value="UniProtKB-SubCell"/>
</dbReference>
<dbReference type="AlphaFoldDB" id="A0A9X2PCW9"/>
<dbReference type="Pfam" id="PF01758">
    <property type="entry name" value="SBF"/>
    <property type="match status" value="1"/>
</dbReference>
<evidence type="ECO:0000256" key="3">
    <source>
        <dbReference type="ARBA" id="ARBA00022989"/>
    </source>
</evidence>
<feature type="transmembrane region" description="Helical" evidence="5">
    <location>
        <begin position="250"/>
        <end position="270"/>
    </location>
</feature>
<feature type="transmembrane region" description="Helical" evidence="5">
    <location>
        <begin position="6"/>
        <end position="26"/>
    </location>
</feature>
<feature type="transmembrane region" description="Helical" evidence="5">
    <location>
        <begin position="95"/>
        <end position="115"/>
    </location>
</feature>
<keyword evidence="3 5" id="KW-1133">Transmembrane helix</keyword>
<dbReference type="PANTHER" id="PTHR10361">
    <property type="entry name" value="SODIUM-BILE ACID COTRANSPORTER"/>
    <property type="match status" value="1"/>
</dbReference>
<dbReference type="InterPro" id="IPR002657">
    <property type="entry name" value="BilAc:Na_symport/Acr3"/>
</dbReference>
<evidence type="ECO:0000256" key="1">
    <source>
        <dbReference type="ARBA" id="ARBA00004141"/>
    </source>
</evidence>
<sequence>MTAVALIAVKLAVAVLIMAIGMGSSFVDVTYLLRRPALLLRSLGAMYVLVPLVTVLMVAFLPLNTGVKAALMVLAVSAGAPLLPRKLQQFGDGAYGFSLVVVSSAVAIVVTPLWVALLARHFGVSAELSWRDAALAIGTAFLAPLMVGMALGAYFPRLAADYAERLSAAAALVLMTAGVVLLAVNWHILVEVRLSGMLALLGVMVMALVIGHICGGPKEMDRTTLAIACATRHIGIAVIVATAFRGPRTIVILAAYVVASALVSIPYLRWRRGSPRVAKSGEPA</sequence>
<protein>
    <recommendedName>
        <fullName evidence="8">Na+-dependent transporter</fullName>
    </recommendedName>
</protein>
<dbReference type="Proteomes" id="UP001151088">
    <property type="component" value="Unassembled WGS sequence"/>
</dbReference>
<gene>
    <name evidence="6" type="ORF">NVS89_10995</name>
</gene>
<dbReference type="InterPro" id="IPR004710">
    <property type="entry name" value="Bilac:Na_transpt"/>
</dbReference>